<evidence type="ECO:0000256" key="2">
    <source>
        <dbReference type="SAM" id="Phobius"/>
    </source>
</evidence>
<organism evidence="4 5">
    <name type="scientific">Methylomonas fluvii</name>
    <dbReference type="NCBI Taxonomy" id="1854564"/>
    <lineage>
        <taxon>Bacteria</taxon>
        <taxon>Pseudomonadati</taxon>
        <taxon>Pseudomonadota</taxon>
        <taxon>Gammaproteobacteria</taxon>
        <taxon>Methylococcales</taxon>
        <taxon>Methylococcaceae</taxon>
        <taxon>Methylomonas</taxon>
    </lineage>
</organism>
<sequence length="443" mass="47839">MSGKKAAYWLIFLAGVLIVIGQIILTNYSGRLQFFGQLFIAYAIVCGWYVLVFHCRSRFFIAIVGILVLSAWLFNKVFESINHLALTKESAFIIAVAIFAWLAMSCYVLGLLKDCLSEGDEKANDGTEYCFANHGAEPTTRNRTQFFIFLAIVFSILGVYACLIAPFKQCPLANGDGHSGNNQGASFTTPGVYPASKPIEAVPKISGLPSEPVSPPHASTPPLVNSGFLGILADMALNAIKAAESKESDASSLPSVAATEFIKGFSSEAGKAPVSLFSDLIKAGFGKNTDKDISKERAEISSAILRVLINDNPSLAPPIFLSCPENKTTARPPLSEQILFDTNESKLSRSADHTIDIIRTIAQAHPTSILLLSSNTDTTGSAARNRTLTKQRTDVVRERLISYGGIEPSRIFSSDLATQSLPVITAPNMSEPLNRSVIIKVRD</sequence>
<keyword evidence="5" id="KW-1185">Reference proteome</keyword>
<keyword evidence="2" id="KW-0812">Transmembrane</keyword>
<dbReference type="RefSeq" id="WP_192396033.1">
    <property type="nucleotide sequence ID" value="NZ_CAJHIU010000003.1"/>
</dbReference>
<dbReference type="Pfam" id="PF00691">
    <property type="entry name" value="OmpA"/>
    <property type="match status" value="1"/>
</dbReference>
<dbReference type="Gene3D" id="3.30.1330.60">
    <property type="entry name" value="OmpA-like domain"/>
    <property type="match status" value="1"/>
</dbReference>
<accession>A0ABR9DJR9</accession>
<feature type="transmembrane region" description="Helical" evidence="2">
    <location>
        <begin position="7"/>
        <end position="28"/>
    </location>
</feature>
<evidence type="ECO:0000313" key="5">
    <source>
        <dbReference type="Proteomes" id="UP000641152"/>
    </source>
</evidence>
<reference evidence="4 5" key="1">
    <citation type="submission" date="2020-09" db="EMBL/GenBank/DDBJ databases">
        <title>Methylomonas albis sp. nov. and Methylomonas fluvii sp. nov.: Two cold-adapted methanotrophs from the River Elbe and an amended description of Methylovulum psychrotolerans strain Eb1.</title>
        <authorList>
            <person name="Bussmann I.K."/>
            <person name="Klings K.-W."/>
            <person name="Warnstedt J."/>
            <person name="Hoppert M."/>
            <person name="Saborowski A."/>
            <person name="Horn F."/>
            <person name="Liebner S."/>
        </authorList>
    </citation>
    <scope>NUCLEOTIDE SEQUENCE [LARGE SCALE GENOMIC DNA]</scope>
    <source>
        <strain evidence="4 5">EbB</strain>
    </source>
</reference>
<dbReference type="CDD" id="cd07185">
    <property type="entry name" value="OmpA_C-like"/>
    <property type="match status" value="1"/>
</dbReference>
<dbReference type="Proteomes" id="UP000641152">
    <property type="component" value="Unassembled WGS sequence"/>
</dbReference>
<dbReference type="PROSITE" id="PS51123">
    <property type="entry name" value="OMPA_2"/>
    <property type="match status" value="1"/>
</dbReference>
<name>A0ABR9DJR9_9GAMM</name>
<feature type="transmembrane region" description="Helical" evidence="2">
    <location>
        <begin position="34"/>
        <end position="52"/>
    </location>
</feature>
<evidence type="ECO:0000256" key="1">
    <source>
        <dbReference type="PROSITE-ProRule" id="PRU00473"/>
    </source>
</evidence>
<proteinExistence type="predicted"/>
<keyword evidence="2" id="KW-1133">Transmembrane helix</keyword>
<evidence type="ECO:0000259" key="3">
    <source>
        <dbReference type="PROSITE" id="PS51123"/>
    </source>
</evidence>
<dbReference type="InterPro" id="IPR036737">
    <property type="entry name" value="OmpA-like_sf"/>
</dbReference>
<protein>
    <submittedName>
        <fullName evidence="4">OmpA family protein</fullName>
    </submittedName>
</protein>
<gene>
    <name evidence="4" type="ORF">EBB_23265</name>
</gene>
<dbReference type="EMBL" id="JACXST010000003">
    <property type="protein sequence ID" value="MBD9363345.1"/>
    <property type="molecule type" value="Genomic_DNA"/>
</dbReference>
<feature type="transmembrane region" description="Helical" evidence="2">
    <location>
        <begin position="146"/>
        <end position="167"/>
    </location>
</feature>
<feature type="domain" description="OmpA-like" evidence="3">
    <location>
        <begin position="327"/>
        <end position="443"/>
    </location>
</feature>
<evidence type="ECO:0000313" key="4">
    <source>
        <dbReference type="EMBL" id="MBD9363345.1"/>
    </source>
</evidence>
<dbReference type="InterPro" id="IPR006665">
    <property type="entry name" value="OmpA-like"/>
</dbReference>
<dbReference type="SUPFAM" id="SSF103088">
    <property type="entry name" value="OmpA-like"/>
    <property type="match status" value="1"/>
</dbReference>
<feature type="transmembrane region" description="Helical" evidence="2">
    <location>
        <begin position="59"/>
        <end position="78"/>
    </location>
</feature>
<feature type="transmembrane region" description="Helical" evidence="2">
    <location>
        <begin position="90"/>
        <end position="112"/>
    </location>
</feature>
<keyword evidence="1 2" id="KW-0472">Membrane</keyword>
<comment type="caution">
    <text evidence="4">The sequence shown here is derived from an EMBL/GenBank/DDBJ whole genome shotgun (WGS) entry which is preliminary data.</text>
</comment>